<accession>A0ABS5R468</accession>
<comment type="caution">
    <text evidence="2">The sequence shown here is derived from an EMBL/GenBank/DDBJ whole genome shotgun (WGS) entry which is preliminary data.</text>
</comment>
<protein>
    <submittedName>
        <fullName evidence="2">Lipopolysaccharide biosynthesis protein</fullName>
    </submittedName>
</protein>
<name>A0ABS5R468_9HYPH</name>
<dbReference type="RefSeq" id="WP_213754296.1">
    <property type="nucleotide sequence ID" value="NZ_JAHCQH010000014.1"/>
</dbReference>
<dbReference type="PANTHER" id="PTHR32309:SF13">
    <property type="entry name" value="FERRIC ENTEROBACTIN TRANSPORT PROTEIN FEPE"/>
    <property type="match status" value="1"/>
</dbReference>
<evidence type="ECO:0000313" key="2">
    <source>
        <dbReference type="EMBL" id="MBS9476460.1"/>
    </source>
</evidence>
<dbReference type="PANTHER" id="PTHR32309">
    <property type="entry name" value="TYROSINE-PROTEIN KINASE"/>
    <property type="match status" value="1"/>
</dbReference>
<reference evidence="2" key="1">
    <citation type="submission" date="2021-05" db="EMBL/GenBank/DDBJ databases">
        <authorList>
            <person name="Sun Q."/>
            <person name="Inoue M."/>
        </authorList>
    </citation>
    <scope>NUCLEOTIDE SEQUENCE</scope>
    <source>
        <strain evidence="2">VKM B-3255</strain>
    </source>
</reference>
<evidence type="ECO:0000313" key="3">
    <source>
        <dbReference type="Proteomes" id="UP001166585"/>
    </source>
</evidence>
<dbReference type="Gene3D" id="3.40.50.300">
    <property type="entry name" value="P-loop containing nucleotide triphosphate hydrolases"/>
    <property type="match status" value="1"/>
</dbReference>
<evidence type="ECO:0000256" key="1">
    <source>
        <dbReference type="SAM" id="Phobius"/>
    </source>
</evidence>
<organism evidence="2 3">
    <name type="scientific">Ancylobacter radicis</name>
    <dbReference type="NCBI Taxonomy" id="2836179"/>
    <lineage>
        <taxon>Bacteria</taxon>
        <taxon>Pseudomonadati</taxon>
        <taxon>Pseudomonadota</taxon>
        <taxon>Alphaproteobacteria</taxon>
        <taxon>Hyphomicrobiales</taxon>
        <taxon>Xanthobacteraceae</taxon>
        <taxon>Ancylobacter</taxon>
    </lineage>
</organism>
<dbReference type="EMBL" id="JAHCQH010000014">
    <property type="protein sequence ID" value="MBS9476460.1"/>
    <property type="molecule type" value="Genomic_DNA"/>
</dbReference>
<keyword evidence="3" id="KW-1185">Reference proteome</keyword>
<keyword evidence="1" id="KW-0472">Membrane</keyword>
<dbReference type="InterPro" id="IPR027417">
    <property type="entry name" value="P-loop_NTPase"/>
</dbReference>
<proteinExistence type="predicted"/>
<dbReference type="Proteomes" id="UP001166585">
    <property type="component" value="Unassembled WGS sequence"/>
</dbReference>
<feature type="transmembrane region" description="Helical" evidence="1">
    <location>
        <begin position="224"/>
        <end position="247"/>
    </location>
</feature>
<dbReference type="SUPFAM" id="SSF52540">
    <property type="entry name" value="P-loop containing nucleoside triphosphate hydrolases"/>
    <property type="match status" value="1"/>
</dbReference>
<dbReference type="InterPro" id="IPR050445">
    <property type="entry name" value="Bact_polysacc_biosynth/exp"/>
</dbReference>
<keyword evidence="1" id="KW-0812">Transmembrane</keyword>
<keyword evidence="1" id="KW-1133">Transmembrane helix</keyword>
<gene>
    <name evidence="2" type="ORF">KIP89_05000</name>
</gene>
<sequence>MAPNGPMVDEPDIAREMAPAEGAESAAMPGAAPIATAEAAPGRHRLRRSWHLYRRHLLVPSLLAVLAGSLVGLAVEPRYAAEARLLPEARGMAAAATRAQIISSREFARQVLDDSRLAERLAGRSLTLTDRLNALLGAPATASTGDLAALRAVEGGLSVSDRADGQTTIRFVAPHPALAAEVANAFADGYLRLRQARGAFNMESGGPIAMPARLAVRAQAPAEALAPAPALAAGGAALGVFGFAFGLQMFRRRRRSNPPAPPATVPQLPELAREGAAQHLPWIGGESVDYAEEGDLLPRRHLSREGELADLSRMVELRGDAARLVVVTGPSTDEGIARCALALARSLAAPERRTVIVCLDVMAPALAELTADPRAPGLTDLLFGVASFSDAIHREAASRCHVIPPGRGACEASGLVGADRLTLILRALMQTYDHVVVAAPPLGTAEGAERIAALKPTLILVTQPGGPATDAVHAFDHLAAQGFGDIAMVTFTEMPAPTPAPLPQAA</sequence>